<accession>A0A1T5P7W4</accession>
<dbReference type="PANTHER" id="PTHR42973">
    <property type="entry name" value="BINDING OXIDOREDUCTASE, PUTATIVE (AFU_ORTHOLOGUE AFUA_1G17690)-RELATED"/>
    <property type="match status" value="1"/>
</dbReference>
<dbReference type="InterPro" id="IPR016166">
    <property type="entry name" value="FAD-bd_PCMH"/>
</dbReference>
<dbReference type="Pfam" id="PF08031">
    <property type="entry name" value="BBE"/>
    <property type="match status" value="1"/>
</dbReference>
<dbReference type="GO" id="GO:0071949">
    <property type="term" value="F:FAD binding"/>
    <property type="evidence" value="ECO:0007669"/>
    <property type="project" value="InterPro"/>
</dbReference>
<dbReference type="Pfam" id="PF01565">
    <property type="entry name" value="FAD_binding_4"/>
    <property type="match status" value="1"/>
</dbReference>
<evidence type="ECO:0000256" key="2">
    <source>
        <dbReference type="ARBA" id="ARBA00005466"/>
    </source>
</evidence>
<keyword evidence="8" id="KW-1185">Reference proteome</keyword>
<keyword evidence="3" id="KW-0285">Flavoprotein</keyword>
<dbReference type="SUPFAM" id="SSF56176">
    <property type="entry name" value="FAD-binding/transporter-associated domain-like"/>
    <property type="match status" value="1"/>
</dbReference>
<dbReference type="InterPro" id="IPR012951">
    <property type="entry name" value="BBE"/>
</dbReference>
<dbReference type="AlphaFoldDB" id="A0A1T5P7W4"/>
<evidence type="ECO:0000256" key="4">
    <source>
        <dbReference type="ARBA" id="ARBA00022827"/>
    </source>
</evidence>
<keyword evidence="5" id="KW-0560">Oxidoreductase</keyword>
<feature type="domain" description="FAD-binding PCMH-type" evidence="6">
    <location>
        <begin position="25"/>
        <end position="205"/>
    </location>
</feature>
<dbReference type="EMBL" id="FUZZ01000003">
    <property type="protein sequence ID" value="SKD08468.1"/>
    <property type="molecule type" value="Genomic_DNA"/>
</dbReference>
<dbReference type="RefSeq" id="WP_079471603.1">
    <property type="nucleotide sequence ID" value="NZ_FUZZ01000003.1"/>
</dbReference>
<dbReference type="PANTHER" id="PTHR42973:SF39">
    <property type="entry name" value="FAD-BINDING PCMH-TYPE DOMAIN-CONTAINING PROTEIN"/>
    <property type="match status" value="1"/>
</dbReference>
<dbReference type="Proteomes" id="UP000190166">
    <property type="component" value="Unassembled WGS sequence"/>
</dbReference>
<dbReference type="InterPro" id="IPR036318">
    <property type="entry name" value="FAD-bd_PCMH-like_sf"/>
</dbReference>
<dbReference type="PROSITE" id="PS00862">
    <property type="entry name" value="OX2_COVAL_FAD"/>
    <property type="match status" value="1"/>
</dbReference>
<comment type="cofactor">
    <cofactor evidence="1">
        <name>FAD</name>
        <dbReference type="ChEBI" id="CHEBI:57692"/>
    </cofactor>
</comment>
<dbReference type="PROSITE" id="PS51387">
    <property type="entry name" value="FAD_PCMH"/>
    <property type="match status" value="1"/>
</dbReference>
<dbReference type="InterPro" id="IPR006094">
    <property type="entry name" value="Oxid_FAD_bind_N"/>
</dbReference>
<name>A0A1T5P7W4_9BACT</name>
<evidence type="ECO:0000313" key="8">
    <source>
        <dbReference type="Proteomes" id="UP000190166"/>
    </source>
</evidence>
<evidence type="ECO:0000313" key="7">
    <source>
        <dbReference type="EMBL" id="SKD08468.1"/>
    </source>
</evidence>
<reference evidence="7 8" key="1">
    <citation type="submission" date="2017-02" db="EMBL/GenBank/DDBJ databases">
        <authorList>
            <person name="Peterson S.W."/>
        </authorList>
    </citation>
    <scope>NUCLEOTIDE SEQUENCE [LARGE SCALE GENOMIC DNA]</scope>
    <source>
        <strain evidence="7 8">DSM 18108</strain>
    </source>
</reference>
<protein>
    <submittedName>
        <fullName evidence="7">FAD/FMN-containing dehydrogenase</fullName>
    </submittedName>
</protein>
<dbReference type="GO" id="GO:0016491">
    <property type="term" value="F:oxidoreductase activity"/>
    <property type="evidence" value="ECO:0007669"/>
    <property type="project" value="UniProtKB-KW"/>
</dbReference>
<dbReference type="InterPro" id="IPR006093">
    <property type="entry name" value="Oxy_OxRdtase_FAD_BS"/>
</dbReference>
<dbReference type="STRING" id="393003.SAMN05660461_4342"/>
<evidence type="ECO:0000256" key="5">
    <source>
        <dbReference type="ARBA" id="ARBA00023002"/>
    </source>
</evidence>
<dbReference type="InterPro" id="IPR016169">
    <property type="entry name" value="FAD-bd_PCMH_sub2"/>
</dbReference>
<proteinExistence type="inferred from homology"/>
<organism evidence="7 8">
    <name type="scientific">Chitinophaga ginsengisegetis</name>
    <dbReference type="NCBI Taxonomy" id="393003"/>
    <lineage>
        <taxon>Bacteria</taxon>
        <taxon>Pseudomonadati</taxon>
        <taxon>Bacteroidota</taxon>
        <taxon>Chitinophagia</taxon>
        <taxon>Chitinophagales</taxon>
        <taxon>Chitinophagaceae</taxon>
        <taxon>Chitinophaga</taxon>
    </lineage>
</organism>
<keyword evidence="4" id="KW-0274">FAD</keyword>
<evidence type="ECO:0000256" key="1">
    <source>
        <dbReference type="ARBA" id="ARBA00001974"/>
    </source>
</evidence>
<comment type="similarity">
    <text evidence="2">Belongs to the oxygen-dependent FAD-linked oxidoreductase family.</text>
</comment>
<gene>
    <name evidence="7" type="ORF">SAMN05660461_4342</name>
</gene>
<evidence type="ECO:0000256" key="3">
    <source>
        <dbReference type="ARBA" id="ARBA00022630"/>
    </source>
</evidence>
<evidence type="ECO:0000259" key="6">
    <source>
        <dbReference type="PROSITE" id="PS51387"/>
    </source>
</evidence>
<sequence length="492" mass="54320">MNFSIITPADAAYDEWNNRGVNQRWKGHPSGIIPITTADELKDALQYAVDNNKRVAVRGGGHCLENFVGDPAVEIVIDISRMKGIRYDEEMNAIEVAAGATLGEVIETLDHRWGVLLPAGQHPAIGTGGHISGGAFGFLHRHHGLAVDYLYAVEVLCVNNERQVEKVIATREETDSNRELWWAHTGGGTGNFGIVTRYWFRAAGVNERDPSLLLPKSPEVLETMEMEWDWEQVDEHVFKQLTENFGEWAKMHSSADTEAGSLFATLFLSNKVTGKIMLKAVLSDCPEEIAEEFAAAISAGLGITGRAIRKPMRWVEFALQPFPDIFVEQRVAFKVKDALLRAPYTPAQIGVIYRYLTEHNDVPGGSVGLAFFGGKMNAVAADATAFPQRDSILATACTSGWLDAADEAKSVAWTRNIYQELFAQTGGVPVPGEQAGGCLIAHPDADMADEQFNKSGVPWHVFYYQDNYERLQRVKGKWDPCGIFRHRLGVEA</sequence>
<dbReference type="Gene3D" id="3.30.465.10">
    <property type="match status" value="1"/>
</dbReference>
<dbReference type="InterPro" id="IPR050416">
    <property type="entry name" value="FAD-linked_Oxidoreductase"/>
</dbReference>
<dbReference type="Gene3D" id="3.40.462.20">
    <property type="match status" value="1"/>
</dbReference>